<keyword evidence="6" id="KW-1185">Reference proteome</keyword>
<dbReference type="RefSeq" id="WP_188439471.1">
    <property type="nucleotide sequence ID" value="NZ_BMFD01000002.1"/>
</dbReference>
<proteinExistence type="predicted"/>
<dbReference type="InterPro" id="IPR009057">
    <property type="entry name" value="Homeodomain-like_sf"/>
</dbReference>
<keyword evidence="1" id="KW-0805">Transcription regulation</keyword>
<feature type="domain" description="HTH araC/xylS-type" evidence="4">
    <location>
        <begin position="71"/>
        <end position="175"/>
    </location>
</feature>
<name>A0ABQ1LV72_9BACT</name>
<evidence type="ECO:0000313" key="5">
    <source>
        <dbReference type="EMBL" id="GGC29541.1"/>
    </source>
</evidence>
<dbReference type="Gene3D" id="1.10.10.60">
    <property type="entry name" value="Homeodomain-like"/>
    <property type="match status" value="1"/>
</dbReference>
<evidence type="ECO:0000313" key="6">
    <source>
        <dbReference type="Proteomes" id="UP000635885"/>
    </source>
</evidence>
<dbReference type="SUPFAM" id="SSF46689">
    <property type="entry name" value="Homeodomain-like"/>
    <property type="match status" value="1"/>
</dbReference>
<keyword evidence="3" id="KW-0804">Transcription</keyword>
<dbReference type="InterPro" id="IPR018060">
    <property type="entry name" value="HTH_AraC"/>
</dbReference>
<sequence>MKIYIRYMVSLRCKANVREILKNLEIPAVIKKLGIVELKKELSSADHGVLRNSLKRHGLVLLDKDHEDLIEKVKLILDQMMAKDEVFTKSSYQEFLTENLGLSFSSLSTIFAEVSGCTMTHYIMELRIEKAKEMILYDSLTLKEVAKQLNFRNTVQLNRHFKKVTGLNPSFFQSIKKKRLSLLVKVV</sequence>
<dbReference type="PROSITE" id="PS01124">
    <property type="entry name" value="HTH_ARAC_FAMILY_2"/>
    <property type="match status" value="1"/>
</dbReference>
<accession>A0ABQ1LV72</accession>
<dbReference type="Proteomes" id="UP000635885">
    <property type="component" value="Unassembled WGS sequence"/>
</dbReference>
<dbReference type="PANTHER" id="PTHR43280:SF2">
    <property type="entry name" value="HTH-TYPE TRANSCRIPTIONAL REGULATOR EXSA"/>
    <property type="match status" value="1"/>
</dbReference>
<comment type="caution">
    <text evidence="5">The sequence shown here is derived from an EMBL/GenBank/DDBJ whole genome shotgun (WGS) entry which is preliminary data.</text>
</comment>
<dbReference type="Pfam" id="PF12833">
    <property type="entry name" value="HTH_18"/>
    <property type="match status" value="1"/>
</dbReference>
<evidence type="ECO:0000256" key="2">
    <source>
        <dbReference type="ARBA" id="ARBA00023125"/>
    </source>
</evidence>
<gene>
    <name evidence="5" type="ORF">GCM10010993_05580</name>
</gene>
<protein>
    <recommendedName>
        <fullName evidence="4">HTH araC/xylS-type domain-containing protein</fullName>
    </recommendedName>
</protein>
<dbReference type="SMART" id="SM00342">
    <property type="entry name" value="HTH_ARAC"/>
    <property type="match status" value="1"/>
</dbReference>
<evidence type="ECO:0000256" key="1">
    <source>
        <dbReference type="ARBA" id="ARBA00023015"/>
    </source>
</evidence>
<keyword evidence="2" id="KW-0238">DNA-binding</keyword>
<organism evidence="5 6">
    <name type="scientific">Belliella aquatica</name>
    <dbReference type="NCBI Taxonomy" id="1323734"/>
    <lineage>
        <taxon>Bacteria</taxon>
        <taxon>Pseudomonadati</taxon>
        <taxon>Bacteroidota</taxon>
        <taxon>Cytophagia</taxon>
        <taxon>Cytophagales</taxon>
        <taxon>Cyclobacteriaceae</taxon>
        <taxon>Belliella</taxon>
    </lineage>
</organism>
<evidence type="ECO:0000256" key="3">
    <source>
        <dbReference type="ARBA" id="ARBA00023163"/>
    </source>
</evidence>
<dbReference type="PANTHER" id="PTHR43280">
    <property type="entry name" value="ARAC-FAMILY TRANSCRIPTIONAL REGULATOR"/>
    <property type="match status" value="1"/>
</dbReference>
<dbReference type="EMBL" id="BMFD01000002">
    <property type="protein sequence ID" value="GGC29541.1"/>
    <property type="molecule type" value="Genomic_DNA"/>
</dbReference>
<evidence type="ECO:0000259" key="4">
    <source>
        <dbReference type="PROSITE" id="PS01124"/>
    </source>
</evidence>
<reference evidence="6" key="1">
    <citation type="journal article" date="2019" name="Int. J. Syst. Evol. Microbiol.">
        <title>The Global Catalogue of Microorganisms (GCM) 10K type strain sequencing project: providing services to taxonomists for standard genome sequencing and annotation.</title>
        <authorList>
            <consortium name="The Broad Institute Genomics Platform"/>
            <consortium name="The Broad Institute Genome Sequencing Center for Infectious Disease"/>
            <person name="Wu L."/>
            <person name="Ma J."/>
        </authorList>
    </citation>
    <scope>NUCLEOTIDE SEQUENCE [LARGE SCALE GENOMIC DNA]</scope>
    <source>
        <strain evidence="6">CGMCC 1.12479</strain>
    </source>
</reference>